<proteinExistence type="predicted"/>
<dbReference type="Pfam" id="PF07635">
    <property type="entry name" value="PSCyt1"/>
    <property type="match status" value="1"/>
</dbReference>
<evidence type="ECO:0000313" key="6">
    <source>
        <dbReference type="EMBL" id="APW59272.1"/>
    </source>
</evidence>
<dbReference type="GO" id="GO:0046872">
    <property type="term" value="F:metal ion binding"/>
    <property type="evidence" value="ECO:0007669"/>
    <property type="project" value="UniProtKB-KW"/>
</dbReference>
<dbReference type="InterPro" id="IPR009056">
    <property type="entry name" value="Cyt_c-like_dom"/>
</dbReference>
<dbReference type="OrthoDB" id="127107at2"/>
<evidence type="ECO:0000256" key="1">
    <source>
        <dbReference type="ARBA" id="ARBA00022723"/>
    </source>
</evidence>
<dbReference type="PROSITE" id="PS51007">
    <property type="entry name" value="CYTC"/>
    <property type="match status" value="1"/>
</dbReference>
<evidence type="ECO:0000256" key="2">
    <source>
        <dbReference type="ARBA" id="ARBA00023004"/>
    </source>
</evidence>
<dbReference type="Pfam" id="PF07583">
    <property type="entry name" value="PSCyt2"/>
    <property type="match status" value="1"/>
</dbReference>
<dbReference type="InterPro" id="IPR022655">
    <property type="entry name" value="DUF1553"/>
</dbReference>
<protein>
    <recommendedName>
        <fullName evidence="5">Cytochrome c domain-containing protein</fullName>
    </recommendedName>
</protein>
<name>A0A1U7CK14_9BACT</name>
<dbReference type="PANTHER" id="PTHR35889">
    <property type="entry name" value="CYCLOINULO-OLIGOSACCHARIDE FRUCTANOTRANSFERASE-RELATED"/>
    <property type="match status" value="1"/>
</dbReference>
<evidence type="ECO:0000256" key="3">
    <source>
        <dbReference type="PROSITE-ProRule" id="PRU00433"/>
    </source>
</evidence>
<evidence type="ECO:0000313" key="7">
    <source>
        <dbReference type="Proteomes" id="UP000186309"/>
    </source>
</evidence>
<dbReference type="GO" id="GO:0009055">
    <property type="term" value="F:electron transfer activity"/>
    <property type="evidence" value="ECO:0007669"/>
    <property type="project" value="InterPro"/>
</dbReference>
<dbReference type="InterPro" id="IPR011429">
    <property type="entry name" value="Cyt_c_Planctomycete-type"/>
</dbReference>
<dbReference type="KEGG" id="pbor:BSF38_00688"/>
<dbReference type="GO" id="GO:0020037">
    <property type="term" value="F:heme binding"/>
    <property type="evidence" value="ECO:0007669"/>
    <property type="project" value="InterPro"/>
</dbReference>
<organism evidence="6 7">
    <name type="scientific">Paludisphaera borealis</name>
    <dbReference type="NCBI Taxonomy" id="1387353"/>
    <lineage>
        <taxon>Bacteria</taxon>
        <taxon>Pseudomonadati</taxon>
        <taxon>Planctomycetota</taxon>
        <taxon>Planctomycetia</taxon>
        <taxon>Isosphaerales</taxon>
        <taxon>Isosphaeraceae</taxon>
        <taxon>Paludisphaera</taxon>
    </lineage>
</organism>
<feature type="domain" description="Cytochrome c" evidence="5">
    <location>
        <begin position="27"/>
        <end position="177"/>
    </location>
</feature>
<keyword evidence="4" id="KW-0732">Signal</keyword>
<keyword evidence="3" id="KW-0349">Heme</keyword>
<feature type="chain" id="PRO_5012888629" description="Cytochrome c domain-containing protein" evidence="4">
    <location>
        <begin position="27"/>
        <end position="774"/>
    </location>
</feature>
<dbReference type="Pfam" id="PF07587">
    <property type="entry name" value="PSD1"/>
    <property type="match status" value="1"/>
</dbReference>
<evidence type="ECO:0000256" key="4">
    <source>
        <dbReference type="SAM" id="SignalP"/>
    </source>
</evidence>
<dbReference type="EMBL" id="CP019082">
    <property type="protein sequence ID" value="APW59272.1"/>
    <property type="molecule type" value="Genomic_DNA"/>
</dbReference>
<keyword evidence="2 3" id="KW-0408">Iron</keyword>
<dbReference type="AlphaFoldDB" id="A0A1U7CK14"/>
<feature type="signal peptide" evidence="4">
    <location>
        <begin position="1"/>
        <end position="26"/>
    </location>
</feature>
<keyword evidence="7" id="KW-1185">Reference proteome</keyword>
<dbReference type="PANTHER" id="PTHR35889:SF3">
    <property type="entry name" value="F-BOX DOMAIN-CONTAINING PROTEIN"/>
    <property type="match status" value="1"/>
</dbReference>
<sequence>MPHAPAPTRPAWVLAMLGGLLASANAADEPASTAFFETKIRPVLVEHCAKCHGAAIAAPKGGLRVDTRDDVRRGGDSGPGVVPGKPDESLLLQAIERTGDVAPMPPKTKLPAAVVADFRAWIAHGAIDPRTPDAAKPAPATADADWWSLRPLTRPEIPNAGRDAGRNPIDAFLRVRLDAKGLKPVAEADRRTLIRRVTHDLTGLPPTPDEVAAFVADADPTAYERLVDRLLASPRYGERWARHWLDVIHFADTHGLEHDQLRPNAWRYRDYVIASFNRDVPWDRFIREQIAADALYPDQPSLTAALGFLGAGPYDRSAAGTAPKNFEYLDRDDLVTQTMSAFVSTTVNCARCHAHKFDPIPQEDYFALQAVFAGVGKGDVAYDADLETGRRRRLLKTFLAASWAGRAISAPAAFVLGAVGTAAFTRLPVPLQVYAASSSAENERGIVAITTPRVIRVLRRGDLDAPGPEAAPGALSAVSSLKGRFDQVARDDEAGRRVALAEWLADDRNPLTWRSIANRVWQYHFGRGLSDAPGDFGRMGDPPSHPELLDWLAVELRDGGSMKRLHRLICTSAAYRRASVHRDDAEAVDPGDRLVWRMSRRRLEAEEFRDAVLAVSGRLDHQPGGPGSAQFKTLPGIQVTPKLDYETFDWDAPGATRRSIYRIVWRGMPDPLFDALDFPDATLMTPVRGFSASPLQALALLNNPFVLRFSAHFAARVEAVGKSTDDHVRAAFRLALLREPSTDELAAFGKLADAHSLAAVCRLLFNSNEFLFVD</sequence>
<reference evidence="7" key="1">
    <citation type="submission" date="2016-12" db="EMBL/GenBank/DDBJ databases">
        <title>Comparative genomics of four Isosphaeraceae planctomycetes: a common pool of plasmids and glycoside hydrolase genes.</title>
        <authorList>
            <person name="Ivanova A."/>
        </authorList>
    </citation>
    <scope>NUCLEOTIDE SEQUENCE [LARGE SCALE GENOMIC DNA]</scope>
    <source>
        <strain evidence="7">PX4</strain>
    </source>
</reference>
<dbReference type="InterPro" id="IPR011444">
    <property type="entry name" value="DUF1549"/>
</dbReference>
<dbReference type="Proteomes" id="UP000186309">
    <property type="component" value="Chromosome"/>
</dbReference>
<dbReference type="RefSeq" id="WP_076343475.1">
    <property type="nucleotide sequence ID" value="NZ_CP019082.1"/>
</dbReference>
<keyword evidence="1 3" id="KW-0479">Metal-binding</keyword>
<gene>
    <name evidence="6" type="ORF">BSF38_00688</name>
</gene>
<evidence type="ECO:0000259" key="5">
    <source>
        <dbReference type="PROSITE" id="PS51007"/>
    </source>
</evidence>
<accession>A0A1U7CK14</accession>
<dbReference type="STRING" id="1387353.BSF38_00688"/>